<dbReference type="EMBL" id="CAMPGE010013333">
    <property type="protein sequence ID" value="CAI2372071.1"/>
    <property type="molecule type" value="Genomic_DNA"/>
</dbReference>
<protein>
    <recommendedName>
        <fullName evidence="8">Importin N-terminal domain-containing protein</fullName>
    </recommendedName>
</protein>
<dbReference type="GO" id="GO:0031267">
    <property type="term" value="F:small GTPase binding"/>
    <property type="evidence" value="ECO:0007669"/>
    <property type="project" value="InterPro"/>
</dbReference>
<keyword evidence="5" id="KW-0653">Protein transport</keyword>
<keyword evidence="4" id="KW-0963">Cytoplasm</keyword>
<feature type="domain" description="Importin N-terminal" evidence="8">
    <location>
        <begin position="34"/>
        <end position="123"/>
    </location>
</feature>
<gene>
    <name evidence="9" type="ORF">ECRASSUSDP1_LOCUS13398</name>
</gene>
<evidence type="ECO:0000313" key="9">
    <source>
        <dbReference type="EMBL" id="CAI2372071.1"/>
    </source>
</evidence>
<feature type="region of interest" description="Disordered" evidence="7">
    <location>
        <begin position="920"/>
        <end position="946"/>
    </location>
</feature>
<comment type="caution">
    <text evidence="9">The sequence shown here is derived from an EMBL/GenBank/DDBJ whole genome shotgun (WGS) entry which is preliminary data.</text>
</comment>
<evidence type="ECO:0000256" key="3">
    <source>
        <dbReference type="ARBA" id="ARBA00022448"/>
    </source>
</evidence>
<dbReference type="Gene3D" id="1.25.10.10">
    <property type="entry name" value="Leucine-rich Repeat Variant"/>
    <property type="match status" value="1"/>
</dbReference>
<keyword evidence="10" id="KW-1185">Reference proteome</keyword>
<keyword evidence="6" id="KW-0539">Nucleus</keyword>
<evidence type="ECO:0000256" key="2">
    <source>
        <dbReference type="ARBA" id="ARBA00004496"/>
    </source>
</evidence>
<dbReference type="PANTHER" id="PTHR10997">
    <property type="entry name" value="IMPORTIN-7, 8, 11"/>
    <property type="match status" value="1"/>
</dbReference>
<dbReference type="PANTHER" id="PTHR10997:SF18">
    <property type="entry name" value="D-IMPORTIN 7_RANBP7"/>
    <property type="match status" value="1"/>
</dbReference>
<dbReference type="AlphaFoldDB" id="A0AAD1XGY7"/>
<comment type="subcellular location">
    <subcellularLocation>
        <location evidence="2">Cytoplasm</location>
    </subcellularLocation>
    <subcellularLocation>
        <location evidence="1">Nucleus</location>
    </subcellularLocation>
</comment>
<dbReference type="InterPro" id="IPR011989">
    <property type="entry name" value="ARM-like"/>
</dbReference>
<dbReference type="GO" id="GO:0005635">
    <property type="term" value="C:nuclear envelope"/>
    <property type="evidence" value="ECO:0007669"/>
    <property type="project" value="TreeGrafter"/>
</dbReference>
<dbReference type="InterPro" id="IPR016024">
    <property type="entry name" value="ARM-type_fold"/>
</dbReference>
<dbReference type="InterPro" id="IPR001494">
    <property type="entry name" value="Importin-beta_N"/>
</dbReference>
<accession>A0AAD1XGY7</accession>
<keyword evidence="3" id="KW-0813">Transport</keyword>
<evidence type="ECO:0000256" key="1">
    <source>
        <dbReference type="ARBA" id="ARBA00004123"/>
    </source>
</evidence>
<evidence type="ECO:0000256" key="6">
    <source>
        <dbReference type="ARBA" id="ARBA00023242"/>
    </source>
</evidence>
<evidence type="ECO:0000256" key="7">
    <source>
        <dbReference type="SAM" id="MobiDB-lite"/>
    </source>
</evidence>
<name>A0AAD1XGY7_EUPCR</name>
<sequence>MNIGPDLSNAEIVTQLCEALENSLSPDNEIRRNAEKFVVDSMPMNGFCSAMLHIATEKKYMEGRKVNVAQAAAIQLKNMAEFYWRFKSVEHAQSVTVPGERYIIIQDEDKDYFRNNILELTLKCDDEAVTRQLNYAVHCIVRLDFPEKWPALATQIQEYIFQEEDENKIILGIESLGSVCRRYEHEYDKARDPLNEIVNTLFPKLEEIFGKIQDNSSAVANLIKFKIAELFYLTNHLEICKRYHGQEEFAKLMNFFKFIIEGNIDESLVTKTDDSDIIFKRKKSNEWKIKTIAMRFFLRTFQRYGNSKMFDEKDDKEFFDHICSTYNTVMIDCAYAVVAQSQDYFISPDLLGYAIKVCTQSLKIPNTKDYLLPKSKEIIENYMIPMVQVTNKDIEDFYDNPVDFIRKMKDVTETFYSCRYSAIEFILVVLSLGETPDQGNETLDQFIQYIVDHLDQSSTDNEEAFKSRDGFLFILEQFHLFFRGKLDYFPKVEEIIQKFAFPDLKSENGLVKFRACKLYEQLSMCVQDLEHSKAASEIIFELLKDNDIAVRIAASGALQKMIGKSSLKPIFAPQLGIILETFLEIMNDFENEELVNSLDRIVEIYADSIGPFAIQICEKVSESYWRMLEIDEECAEGELGAMGCVTIIKTIFQSVQKDQDLLLRLEKICARVFAHCTTPDGMDSIEDVVACECLIMHHFNVITEEIWGIAPQLLNVIIGPDDEEEGGFGFEHISSMVDFFRNILRLGGEQLWTRKIGDHAFIDVFLHGMKKCIKITNNFDYSQTGTLSVFMIMTSFFENNPGLIDKELSEFIELTINELVKEETASYAAKVMCEFLFTCLYYNAGLMFQVLNNLNAIESVSKALFGNLQQFKSISATSTVIYGITSILRLPVGDLPGPIKEEMTSIFTALLDLIQQYSSAKTEDEKEEEEDADPLENAHEDEEDYYDDFPDGEDDIYDDEHMIKDAILGLYKGVFELTPAPLFFKQVFSEIQTTNAEMYESCVQLISSDRQTTLQSIFDQCEQSR</sequence>
<dbReference type="GO" id="GO:0005829">
    <property type="term" value="C:cytosol"/>
    <property type="evidence" value="ECO:0007669"/>
    <property type="project" value="TreeGrafter"/>
</dbReference>
<organism evidence="9 10">
    <name type="scientific">Euplotes crassus</name>
    <dbReference type="NCBI Taxonomy" id="5936"/>
    <lineage>
        <taxon>Eukaryota</taxon>
        <taxon>Sar</taxon>
        <taxon>Alveolata</taxon>
        <taxon>Ciliophora</taxon>
        <taxon>Intramacronucleata</taxon>
        <taxon>Spirotrichea</taxon>
        <taxon>Hypotrichia</taxon>
        <taxon>Euplotida</taxon>
        <taxon>Euplotidae</taxon>
        <taxon>Moneuplotes</taxon>
    </lineage>
</organism>
<evidence type="ECO:0000256" key="4">
    <source>
        <dbReference type="ARBA" id="ARBA00022490"/>
    </source>
</evidence>
<dbReference type="Pfam" id="PF03810">
    <property type="entry name" value="IBN_N"/>
    <property type="match status" value="1"/>
</dbReference>
<dbReference type="SUPFAM" id="SSF48371">
    <property type="entry name" value="ARM repeat"/>
    <property type="match status" value="1"/>
</dbReference>
<evidence type="ECO:0000256" key="5">
    <source>
        <dbReference type="ARBA" id="ARBA00022927"/>
    </source>
</evidence>
<dbReference type="PROSITE" id="PS50166">
    <property type="entry name" value="IMPORTIN_B_NT"/>
    <property type="match status" value="1"/>
</dbReference>
<reference evidence="9" key="1">
    <citation type="submission" date="2023-07" db="EMBL/GenBank/DDBJ databases">
        <authorList>
            <consortium name="AG Swart"/>
            <person name="Singh M."/>
            <person name="Singh A."/>
            <person name="Seah K."/>
            <person name="Emmerich C."/>
        </authorList>
    </citation>
    <scope>NUCLEOTIDE SEQUENCE</scope>
    <source>
        <strain evidence="9">DP1</strain>
    </source>
</reference>
<evidence type="ECO:0000313" key="10">
    <source>
        <dbReference type="Proteomes" id="UP001295684"/>
    </source>
</evidence>
<dbReference type="GO" id="GO:0006606">
    <property type="term" value="P:protein import into nucleus"/>
    <property type="evidence" value="ECO:0007669"/>
    <property type="project" value="TreeGrafter"/>
</dbReference>
<evidence type="ECO:0000259" key="8">
    <source>
        <dbReference type="PROSITE" id="PS50166"/>
    </source>
</evidence>
<feature type="compositionally biased region" description="Acidic residues" evidence="7">
    <location>
        <begin position="925"/>
        <end position="946"/>
    </location>
</feature>
<proteinExistence type="predicted"/>
<dbReference type="Proteomes" id="UP001295684">
    <property type="component" value="Unassembled WGS sequence"/>
</dbReference>